<evidence type="ECO:0000256" key="1">
    <source>
        <dbReference type="ARBA" id="ARBA00009275"/>
    </source>
</evidence>
<comment type="similarity">
    <text evidence="1">Belongs to the metallo-dependent hydrolases superfamily. TatD-type hydrolase family.</text>
</comment>
<reference evidence="5 6" key="1">
    <citation type="submission" date="2017-05" db="EMBL/GenBank/DDBJ databases">
        <title>High clonality and local adaptation shapes Vibrionaceae linages within an endangered oasis.</title>
        <authorList>
            <person name="Vazquez-Rosas-Landa M."/>
        </authorList>
    </citation>
    <scope>NUCLEOTIDE SEQUENCE [LARGE SCALE GENOMIC DNA]</scope>
    <source>
        <strain evidence="5 6">P46_P4S1P180</strain>
    </source>
</reference>
<dbReference type="PANTHER" id="PTHR46124:SF3">
    <property type="entry name" value="HYDROLASE"/>
    <property type="match status" value="1"/>
</dbReference>
<evidence type="ECO:0000256" key="3">
    <source>
        <dbReference type="ARBA" id="ARBA00022801"/>
    </source>
</evidence>
<dbReference type="RefSeq" id="WP_161444509.1">
    <property type="nucleotide sequence ID" value="NZ_WXWW01000147.1"/>
</dbReference>
<dbReference type="InterPro" id="IPR018228">
    <property type="entry name" value="DNase_TatD-rel_CS"/>
</dbReference>
<dbReference type="PIRSF" id="PIRSF005902">
    <property type="entry name" value="DNase_TatD"/>
    <property type="match status" value="1"/>
</dbReference>
<evidence type="ECO:0000256" key="2">
    <source>
        <dbReference type="ARBA" id="ARBA00022723"/>
    </source>
</evidence>
<dbReference type="EMBL" id="WXWW01000147">
    <property type="protein sequence ID" value="NAW65443.1"/>
    <property type="molecule type" value="Genomic_DNA"/>
</dbReference>
<dbReference type="GO" id="GO:0046872">
    <property type="term" value="F:metal ion binding"/>
    <property type="evidence" value="ECO:0007669"/>
    <property type="project" value="UniProtKB-KW"/>
</dbReference>
<gene>
    <name evidence="5" type="ORF">CAG72_09460</name>
</gene>
<dbReference type="PANTHER" id="PTHR46124">
    <property type="entry name" value="D-AMINOACYL-TRNA DEACYLASE"/>
    <property type="match status" value="1"/>
</dbReference>
<dbReference type="FunFam" id="3.20.20.140:FF:000005">
    <property type="entry name" value="TatD family hydrolase"/>
    <property type="match status" value="1"/>
</dbReference>
<dbReference type="PROSITE" id="PS01137">
    <property type="entry name" value="TATD_1"/>
    <property type="match status" value="1"/>
</dbReference>
<proteinExistence type="inferred from homology"/>
<keyword evidence="2 4" id="KW-0479">Metal-binding</keyword>
<dbReference type="SUPFAM" id="SSF51556">
    <property type="entry name" value="Metallo-dependent hydrolases"/>
    <property type="match status" value="1"/>
</dbReference>
<dbReference type="GO" id="GO:0005829">
    <property type="term" value="C:cytosol"/>
    <property type="evidence" value="ECO:0007669"/>
    <property type="project" value="TreeGrafter"/>
</dbReference>
<dbReference type="InterPro" id="IPR001130">
    <property type="entry name" value="TatD-like"/>
</dbReference>
<dbReference type="Pfam" id="PF01026">
    <property type="entry name" value="TatD_DNase"/>
    <property type="match status" value="1"/>
</dbReference>
<keyword evidence="3" id="KW-0378">Hydrolase</keyword>
<evidence type="ECO:0000313" key="5">
    <source>
        <dbReference type="EMBL" id="NAW65443.1"/>
    </source>
</evidence>
<sequence length="267" mass="28919">MIDSHCHFDFPPFAGDPEPYLVQAGQAGVSHIVIPSVGARNWQPIQTLCARPASPAQPALYYALGMHPYFASEHDAGTLSQLESRLETVSQQAGNRCVAVGECGLDFAIPNADRQQQIGWLLRQLELANQFNLPVILHCRKAFPELMQCLKSCPPIRGGVYHAFSGSLQQASQLLDLGIKIGVGGTITYRRANKTRTTMTQLPLDAMLLETDAPDMPLAGYQGEPNQPDRVALVLAALAELRSESLAVLAAATSKNAEFLFALPSQI</sequence>
<protein>
    <submittedName>
        <fullName evidence="5">TatD family deoxyribonuclease</fullName>
    </submittedName>
</protein>
<name>A0A7X4WB02_9GAMM</name>
<organism evidence="5 6">
    <name type="scientific">Photobacterium halotolerans</name>
    <dbReference type="NCBI Taxonomy" id="265726"/>
    <lineage>
        <taxon>Bacteria</taxon>
        <taxon>Pseudomonadati</taxon>
        <taxon>Pseudomonadota</taxon>
        <taxon>Gammaproteobacteria</taxon>
        <taxon>Vibrionales</taxon>
        <taxon>Vibrionaceae</taxon>
        <taxon>Photobacterium</taxon>
    </lineage>
</organism>
<feature type="binding site" evidence="4">
    <location>
        <position position="212"/>
    </location>
    <ligand>
        <name>a divalent metal cation</name>
        <dbReference type="ChEBI" id="CHEBI:60240"/>
        <label>1</label>
    </ligand>
</feature>
<dbReference type="Gene3D" id="3.20.20.140">
    <property type="entry name" value="Metal-dependent hydrolases"/>
    <property type="match status" value="1"/>
</dbReference>
<accession>A0A7X4WB02</accession>
<evidence type="ECO:0000256" key="4">
    <source>
        <dbReference type="PIRSR" id="PIRSR005902-1"/>
    </source>
</evidence>
<dbReference type="InterPro" id="IPR032466">
    <property type="entry name" value="Metal_Hydrolase"/>
</dbReference>
<feature type="binding site" evidence="4">
    <location>
        <position position="102"/>
    </location>
    <ligand>
        <name>a divalent metal cation</name>
        <dbReference type="ChEBI" id="CHEBI:60240"/>
        <label>1</label>
    </ligand>
</feature>
<comment type="caution">
    <text evidence="5">The sequence shown here is derived from an EMBL/GenBank/DDBJ whole genome shotgun (WGS) entry which is preliminary data.</text>
</comment>
<feature type="binding site" evidence="4">
    <location>
        <position position="162"/>
    </location>
    <ligand>
        <name>a divalent metal cation</name>
        <dbReference type="ChEBI" id="CHEBI:60240"/>
        <label>2</label>
    </ligand>
</feature>
<dbReference type="CDD" id="cd01310">
    <property type="entry name" value="TatD_DNAse"/>
    <property type="match status" value="1"/>
</dbReference>
<dbReference type="Proteomes" id="UP000465712">
    <property type="component" value="Unassembled WGS sequence"/>
</dbReference>
<evidence type="ECO:0000313" key="6">
    <source>
        <dbReference type="Proteomes" id="UP000465712"/>
    </source>
</evidence>
<feature type="binding site" evidence="4">
    <location>
        <position position="7"/>
    </location>
    <ligand>
        <name>a divalent metal cation</name>
        <dbReference type="ChEBI" id="CHEBI:60240"/>
        <label>1</label>
    </ligand>
</feature>
<dbReference type="GO" id="GO:0016788">
    <property type="term" value="F:hydrolase activity, acting on ester bonds"/>
    <property type="evidence" value="ECO:0007669"/>
    <property type="project" value="InterPro"/>
</dbReference>
<feature type="binding site" evidence="4">
    <location>
        <position position="5"/>
    </location>
    <ligand>
        <name>a divalent metal cation</name>
        <dbReference type="ChEBI" id="CHEBI:60240"/>
        <label>1</label>
    </ligand>
</feature>
<dbReference type="AlphaFoldDB" id="A0A7X4WB02"/>
<feature type="binding site" evidence="4">
    <location>
        <position position="138"/>
    </location>
    <ligand>
        <name>a divalent metal cation</name>
        <dbReference type="ChEBI" id="CHEBI:60240"/>
        <label>2</label>
    </ligand>
</feature>